<feature type="transmembrane region" description="Helical" evidence="5">
    <location>
        <begin position="350"/>
        <end position="369"/>
    </location>
</feature>
<keyword evidence="4 5" id="KW-0472">Membrane</keyword>
<evidence type="ECO:0000256" key="3">
    <source>
        <dbReference type="ARBA" id="ARBA00022989"/>
    </source>
</evidence>
<evidence type="ECO:0000256" key="2">
    <source>
        <dbReference type="ARBA" id="ARBA00022692"/>
    </source>
</evidence>
<name>A0A931AYP1_9ENTE</name>
<dbReference type="PANTHER" id="PTHR43424:SF1">
    <property type="entry name" value="LOCUS PUTATIVE PROTEIN 1-RELATED"/>
    <property type="match status" value="1"/>
</dbReference>
<dbReference type="PANTHER" id="PTHR43424">
    <property type="entry name" value="LOCUS PUTATIVE PROTEIN 1-RELATED"/>
    <property type="match status" value="1"/>
</dbReference>
<reference evidence="6" key="1">
    <citation type="submission" date="2020-09" db="EMBL/GenBank/DDBJ databases">
        <title>Genomic insights into the novelty and pathogenicity of a unique biofilm-forming Enterococcus sp. bacteria (Enterococcus lacertideformus) identified in reptiles.</title>
        <authorList>
            <person name="Agius J.E."/>
            <person name="Phalen D.N."/>
            <person name="Rose K."/>
            <person name="Eden J.-S."/>
        </authorList>
    </citation>
    <scope>NUCLEOTIDE SEQUENCE</scope>
    <source>
        <strain evidence="6">PHRS 0518</strain>
    </source>
</reference>
<comment type="caution">
    <text evidence="6">The sequence shown here is derived from an EMBL/GenBank/DDBJ whole genome shotgun (WGS) entry which is preliminary data.</text>
</comment>
<evidence type="ECO:0000256" key="5">
    <source>
        <dbReference type="SAM" id="Phobius"/>
    </source>
</evidence>
<sequence>MKKILSNYAYQAIYQLARIFMLTITIPIVAKSLNPDGLGIYNYTYSITSYFIMFSALGVSLYGSKEIAIVRHDREKLSQLFWEIFMMKALLTLVNLLAFCTLAYFMDDSYYLYIQSFSILSVMFDITWLFIGVEDFKYIMLSSFVSQVVIFLLIIKSIQSPADLAKYIFIQSLSFLIPQLFPWLQLKKYVSFCKVSVTRSMRHLKGMLALFIPQISIIVYTTLNKTLLGIFDGMKNVGYYSSSLTMNQLFITLITSFDTVMLPRMSHLYANKKANMLDLLKEILNGQLYLSIPLMFGMMTVNQKFIPWFLGTDYLFVTKLIPFVSVLIVVIPLGSTIAKQYLIPIGNVKIYNYSVFWGAIISLVINGLFLNKFGIYATVMATILTESFVSFSRLTNLRVTTGFTLNYYKIGSYLVAGFLMYLVTTRLTEHLNASLLTNCIQVGVAVPIYLLFTTLVKTNPLIRFFKKAGEH</sequence>
<feature type="transmembrane region" description="Helical" evidence="5">
    <location>
        <begin position="12"/>
        <end position="30"/>
    </location>
</feature>
<feature type="transmembrane region" description="Helical" evidence="5">
    <location>
        <begin position="112"/>
        <end position="131"/>
    </location>
</feature>
<dbReference type="Proteomes" id="UP000637757">
    <property type="component" value="Unassembled WGS sequence"/>
</dbReference>
<feature type="transmembrane region" description="Helical" evidence="5">
    <location>
        <begin position="435"/>
        <end position="456"/>
    </location>
</feature>
<dbReference type="Pfam" id="PF01943">
    <property type="entry name" value="Polysacc_synt"/>
    <property type="match status" value="1"/>
</dbReference>
<keyword evidence="7" id="KW-1185">Reference proteome</keyword>
<feature type="transmembrane region" description="Helical" evidence="5">
    <location>
        <begin position="84"/>
        <end position="106"/>
    </location>
</feature>
<feature type="transmembrane region" description="Helical" evidence="5">
    <location>
        <begin position="138"/>
        <end position="158"/>
    </location>
</feature>
<feature type="transmembrane region" description="Helical" evidence="5">
    <location>
        <begin position="243"/>
        <end position="262"/>
    </location>
</feature>
<dbReference type="AlphaFoldDB" id="A0A931AYP1"/>
<dbReference type="InterPro" id="IPR002797">
    <property type="entry name" value="Polysacc_synth"/>
</dbReference>
<gene>
    <name evidence="6" type="ORF">IC227_01210</name>
</gene>
<evidence type="ECO:0000256" key="1">
    <source>
        <dbReference type="ARBA" id="ARBA00004141"/>
    </source>
</evidence>
<feature type="transmembrane region" description="Helical" evidence="5">
    <location>
        <begin position="406"/>
        <end position="423"/>
    </location>
</feature>
<dbReference type="InterPro" id="IPR052556">
    <property type="entry name" value="PolySynth_Transporter"/>
</dbReference>
<keyword evidence="2 5" id="KW-0812">Transmembrane</keyword>
<feature type="transmembrane region" description="Helical" evidence="5">
    <location>
        <begin position="283"/>
        <end position="300"/>
    </location>
</feature>
<proteinExistence type="predicted"/>
<evidence type="ECO:0000313" key="7">
    <source>
        <dbReference type="Proteomes" id="UP000637757"/>
    </source>
</evidence>
<dbReference type="GO" id="GO:0016020">
    <property type="term" value="C:membrane"/>
    <property type="evidence" value="ECO:0007669"/>
    <property type="project" value="UniProtKB-SubCell"/>
</dbReference>
<feature type="transmembrane region" description="Helical" evidence="5">
    <location>
        <begin position="204"/>
        <end position="223"/>
    </location>
</feature>
<feature type="transmembrane region" description="Helical" evidence="5">
    <location>
        <begin position="164"/>
        <end position="184"/>
    </location>
</feature>
<accession>A0A931AYP1</accession>
<feature type="transmembrane region" description="Helical" evidence="5">
    <location>
        <begin position="375"/>
        <end position="394"/>
    </location>
</feature>
<feature type="transmembrane region" description="Helical" evidence="5">
    <location>
        <begin position="42"/>
        <end position="63"/>
    </location>
</feature>
<keyword evidence="3 5" id="KW-1133">Transmembrane helix</keyword>
<protein>
    <submittedName>
        <fullName evidence="6">Polysaccharide biosynthesis protein</fullName>
    </submittedName>
</protein>
<evidence type="ECO:0000256" key="4">
    <source>
        <dbReference type="ARBA" id="ARBA00023136"/>
    </source>
</evidence>
<organism evidence="6 7">
    <name type="scientific">Enterococcus lacertideformus</name>
    <dbReference type="NCBI Taxonomy" id="2771493"/>
    <lineage>
        <taxon>Bacteria</taxon>
        <taxon>Bacillati</taxon>
        <taxon>Bacillota</taxon>
        <taxon>Bacilli</taxon>
        <taxon>Lactobacillales</taxon>
        <taxon>Enterococcaceae</taxon>
        <taxon>Enterococcus</taxon>
    </lineage>
</organism>
<feature type="transmembrane region" description="Helical" evidence="5">
    <location>
        <begin position="320"/>
        <end position="338"/>
    </location>
</feature>
<evidence type="ECO:0000313" key="6">
    <source>
        <dbReference type="EMBL" id="MBF8807275.1"/>
    </source>
</evidence>
<comment type="subcellular location">
    <subcellularLocation>
        <location evidence="1">Membrane</location>
        <topology evidence="1">Multi-pass membrane protein</topology>
    </subcellularLocation>
</comment>
<dbReference type="EMBL" id="JADAKE010000004">
    <property type="protein sequence ID" value="MBF8807275.1"/>
    <property type="molecule type" value="Genomic_DNA"/>
</dbReference>